<sequence>MSRYRIDLVVFLAGLAAVCWIAVGYLGSNPLALAVTLLIGVCYLAGSLELHLYNQATGTLTRAVAALSGPPSSLGGWLDSLHPSLRNAARLRVEGERVALPGPALAPYLVGLLVLLGMLGTLLGMVATLRGTGLALESSTDLQAIRASLAAPVKGLGFAFGTSIAGVSTSAMLGLLAALCRRERLQAAQALDLKIATSLRIYSQAHQRDESFRLLQRQADVMPALVDHLQSMMSAIEQQSLASSERQVASQEAFHGKAEAAYTRLAASVEQSLKQSVADSTRAAGAALQPVMEATMAGLARETTALHASVSHAVQRQLDGLSNGFEATAVNVADIWNKALAGHQRSSEELTEHLRATLDRFTETFEQRSAGLLDGVSARLDATAQGVSQAWNDALSRQERVGETLADNNRQALAAAAASFEQHSVSLLANVGESHANLQTALGSRDEQRLAAWTEQLGSMAAALNEKWEQAGERTANRQQEICATLEQTARDIAAQTQTHASATIAEIGRLVDAAAEAPKAAANLRTELAAQDEQRLSAWTEKLDSMAAALSEKWEQAGERTTNRQQEICATLEQTARDMSAQAQAHASETIAEIGQLVQAASEAPKAAAEVVAELRQKLSDSMVRDTAMLQERARLLETLETLLDAVNHASTEQRTAVDALVSTSADLLERVGTRFTDKVELETGKLGDIAAQVTGSAVEVASLGEAFGSAVQVFGESNDKLVTHLERIEAALDKSLARSDEQLAYYVAQAREIVDLSVMSQKQIVEDLQHLAGQRASAGADAA</sequence>
<comment type="caution">
    <text evidence="3">The sequence shown here is derived from an EMBL/GenBank/DDBJ whole genome shotgun (WGS) entry which is preliminary data.</text>
</comment>
<feature type="transmembrane region" description="Helical" evidence="1">
    <location>
        <begin position="7"/>
        <end position="26"/>
    </location>
</feature>
<keyword evidence="1" id="KW-0812">Transmembrane</keyword>
<dbReference type="SUPFAM" id="SSF58113">
    <property type="entry name" value="Apolipoprotein A-I"/>
    <property type="match status" value="1"/>
</dbReference>
<dbReference type="Pfam" id="PF05650">
    <property type="entry name" value="DUF802"/>
    <property type="match status" value="2"/>
</dbReference>
<evidence type="ECO:0000313" key="3">
    <source>
        <dbReference type="EMBL" id="MFM0591417.1"/>
    </source>
</evidence>
<protein>
    <submittedName>
        <fullName evidence="3">DUF802 domain-containing protein</fullName>
    </submittedName>
</protein>
<keyword evidence="1" id="KW-0472">Membrane</keyword>
<evidence type="ECO:0000256" key="1">
    <source>
        <dbReference type="SAM" id="Phobius"/>
    </source>
</evidence>
<feature type="domain" description="DUF802" evidence="2">
    <location>
        <begin position="321"/>
        <end position="373"/>
    </location>
</feature>
<dbReference type="EMBL" id="JAQQBZ010000001">
    <property type="protein sequence ID" value="MFM0591417.1"/>
    <property type="molecule type" value="Genomic_DNA"/>
</dbReference>
<dbReference type="RefSeq" id="WP_408207833.1">
    <property type="nucleotide sequence ID" value="NZ_JAQQBZ010000001.1"/>
</dbReference>
<feature type="domain" description="DUF802" evidence="2">
    <location>
        <begin position="376"/>
        <end position="428"/>
    </location>
</feature>
<proteinExistence type="predicted"/>
<feature type="transmembrane region" description="Helical" evidence="1">
    <location>
        <begin position="105"/>
        <end position="129"/>
    </location>
</feature>
<evidence type="ECO:0000259" key="2">
    <source>
        <dbReference type="Pfam" id="PF05650"/>
    </source>
</evidence>
<feature type="transmembrane region" description="Helical" evidence="1">
    <location>
        <begin position="32"/>
        <end position="53"/>
    </location>
</feature>
<organism evidence="3 4">
    <name type="scientific">Paraburkholderia dilworthii</name>
    <dbReference type="NCBI Taxonomy" id="948106"/>
    <lineage>
        <taxon>Bacteria</taxon>
        <taxon>Pseudomonadati</taxon>
        <taxon>Pseudomonadota</taxon>
        <taxon>Betaproteobacteria</taxon>
        <taxon>Burkholderiales</taxon>
        <taxon>Burkholderiaceae</taxon>
        <taxon>Paraburkholderia</taxon>
    </lineage>
</organism>
<dbReference type="InterPro" id="IPR008520">
    <property type="entry name" value="DUF802"/>
</dbReference>
<gene>
    <name evidence="3" type="ORF">PQQ68_00190</name>
</gene>
<keyword evidence="1" id="KW-1133">Transmembrane helix</keyword>
<dbReference type="Proteomes" id="UP001629367">
    <property type="component" value="Unassembled WGS sequence"/>
</dbReference>
<name>A0ABW9D0R7_9BURK</name>
<dbReference type="Gene3D" id="1.20.120.20">
    <property type="entry name" value="Apolipoprotein"/>
    <property type="match status" value="1"/>
</dbReference>
<evidence type="ECO:0000313" key="4">
    <source>
        <dbReference type="Proteomes" id="UP001629367"/>
    </source>
</evidence>
<accession>A0ABW9D0R7</accession>
<reference evidence="3 4" key="1">
    <citation type="journal article" date="2024" name="Chem. Sci.">
        <title>Discovery of megapolipeptins by genome mining of a Burkholderiales bacteria collection.</title>
        <authorList>
            <person name="Paulo B.S."/>
            <person name="Recchia M.J.J."/>
            <person name="Lee S."/>
            <person name="Fergusson C.H."/>
            <person name="Romanowski S.B."/>
            <person name="Hernandez A."/>
            <person name="Krull N."/>
            <person name="Liu D.Y."/>
            <person name="Cavanagh H."/>
            <person name="Bos A."/>
            <person name="Gray C.A."/>
            <person name="Murphy B.T."/>
            <person name="Linington R.G."/>
            <person name="Eustaquio A.S."/>
        </authorList>
    </citation>
    <scope>NUCLEOTIDE SEQUENCE [LARGE SCALE GENOMIC DNA]</scope>
    <source>
        <strain evidence="3 4">RL17-335-BIF-A</strain>
    </source>
</reference>
<keyword evidence="4" id="KW-1185">Reference proteome</keyword>